<name>A0AAN8BJP5_9TELE</name>
<organism evidence="2 3">
    <name type="scientific">Champsocephalus esox</name>
    <name type="common">pike icefish</name>
    <dbReference type="NCBI Taxonomy" id="159716"/>
    <lineage>
        <taxon>Eukaryota</taxon>
        <taxon>Metazoa</taxon>
        <taxon>Chordata</taxon>
        <taxon>Craniata</taxon>
        <taxon>Vertebrata</taxon>
        <taxon>Euteleostomi</taxon>
        <taxon>Actinopterygii</taxon>
        <taxon>Neopterygii</taxon>
        <taxon>Teleostei</taxon>
        <taxon>Neoteleostei</taxon>
        <taxon>Acanthomorphata</taxon>
        <taxon>Eupercaria</taxon>
        <taxon>Perciformes</taxon>
        <taxon>Notothenioidei</taxon>
        <taxon>Channichthyidae</taxon>
        <taxon>Champsocephalus</taxon>
    </lineage>
</organism>
<gene>
    <name evidence="2" type="ORF">CesoFtcFv8_017540</name>
</gene>
<protein>
    <recommendedName>
        <fullName evidence="4">Phospholipase B1, membrane-associated-like</fullName>
    </recommendedName>
</protein>
<comment type="caution">
    <text evidence="2">The sequence shown here is derived from an EMBL/GenBank/DDBJ whole genome shotgun (WGS) entry which is preliminary data.</text>
</comment>
<accession>A0AAN8BJP5</accession>
<reference evidence="2 3" key="1">
    <citation type="journal article" date="2023" name="Mol. Biol. Evol.">
        <title>Genomics of Secondarily Temperate Adaptation in the Only Non-Antarctic Icefish.</title>
        <authorList>
            <person name="Rivera-Colon A.G."/>
            <person name="Rayamajhi N."/>
            <person name="Minhas B.F."/>
            <person name="Madrigal G."/>
            <person name="Bilyk K.T."/>
            <person name="Yoon V."/>
            <person name="Hune M."/>
            <person name="Gregory S."/>
            <person name="Cheng C.H.C."/>
            <person name="Catchen J.M."/>
        </authorList>
    </citation>
    <scope>NUCLEOTIDE SEQUENCE [LARGE SCALE GENOMIC DNA]</scope>
    <source>
        <strain evidence="2">JC2023a</strain>
    </source>
</reference>
<sequence length="148" mass="16333">MNAEGTPDTTYFSVDCFHFSERGHADMASALWNNMLEPVGRKQTYNNFTNARNNIKCPTEEHPYIFTKVNSLPSPATTTTTTTTSPTAHSTALPPPFECTNTVPVWLAAVLAVTGLLIGWAVTWLLLCCRDKRSKKKMTAVEMKGTGF</sequence>
<dbReference type="GO" id="GO:0004622">
    <property type="term" value="F:phosphatidylcholine lysophospholipase activity"/>
    <property type="evidence" value="ECO:0007669"/>
    <property type="project" value="TreeGrafter"/>
</dbReference>
<keyword evidence="3" id="KW-1185">Reference proteome</keyword>
<evidence type="ECO:0000313" key="2">
    <source>
        <dbReference type="EMBL" id="KAK5886511.1"/>
    </source>
</evidence>
<dbReference type="GO" id="GO:0004623">
    <property type="term" value="F:phospholipase A2 activity"/>
    <property type="evidence" value="ECO:0007669"/>
    <property type="project" value="TreeGrafter"/>
</dbReference>
<dbReference type="AlphaFoldDB" id="A0AAN8BJP5"/>
<dbReference type="EMBL" id="JAULUE010002059">
    <property type="protein sequence ID" value="KAK5886511.1"/>
    <property type="molecule type" value="Genomic_DNA"/>
</dbReference>
<keyword evidence="1" id="KW-0812">Transmembrane</keyword>
<feature type="transmembrane region" description="Helical" evidence="1">
    <location>
        <begin position="105"/>
        <end position="128"/>
    </location>
</feature>
<keyword evidence="1" id="KW-1133">Transmembrane helix</keyword>
<dbReference type="InterPro" id="IPR038885">
    <property type="entry name" value="PLB1"/>
</dbReference>
<keyword evidence="1" id="KW-0472">Membrane</keyword>
<evidence type="ECO:0000313" key="3">
    <source>
        <dbReference type="Proteomes" id="UP001335648"/>
    </source>
</evidence>
<dbReference type="GO" id="GO:0006644">
    <property type="term" value="P:phospholipid metabolic process"/>
    <property type="evidence" value="ECO:0007669"/>
    <property type="project" value="TreeGrafter"/>
</dbReference>
<dbReference type="PANTHER" id="PTHR21325">
    <property type="entry name" value="PHOSPHOLIPASE B, PLB1"/>
    <property type="match status" value="1"/>
</dbReference>
<evidence type="ECO:0008006" key="4">
    <source>
        <dbReference type="Google" id="ProtNLM"/>
    </source>
</evidence>
<proteinExistence type="predicted"/>
<dbReference type="PANTHER" id="PTHR21325:SF52">
    <property type="entry name" value="PHOSPHOLIPASE B1, MEMBRANE-ASSOCIATED"/>
    <property type="match status" value="1"/>
</dbReference>
<dbReference type="GO" id="GO:0031526">
    <property type="term" value="C:brush border membrane"/>
    <property type="evidence" value="ECO:0007669"/>
    <property type="project" value="TreeGrafter"/>
</dbReference>
<dbReference type="GO" id="GO:0050253">
    <property type="term" value="F:retinyl-palmitate esterase activity"/>
    <property type="evidence" value="ECO:0007669"/>
    <property type="project" value="TreeGrafter"/>
</dbReference>
<evidence type="ECO:0000256" key="1">
    <source>
        <dbReference type="SAM" id="Phobius"/>
    </source>
</evidence>
<dbReference type="Proteomes" id="UP001335648">
    <property type="component" value="Unassembled WGS sequence"/>
</dbReference>